<name>A0A956RNF2_UNCEI</name>
<proteinExistence type="predicted"/>
<accession>A0A956RNF2</accession>
<feature type="transmembrane region" description="Helical" evidence="1">
    <location>
        <begin position="20"/>
        <end position="37"/>
    </location>
</feature>
<keyword evidence="1" id="KW-1133">Transmembrane helix</keyword>
<feature type="transmembrane region" description="Helical" evidence="1">
    <location>
        <begin position="196"/>
        <end position="214"/>
    </location>
</feature>
<evidence type="ECO:0000313" key="2">
    <source>
        <dbReference type="EMBL" id="MCA9727033.1"/>
    </source>
</evidence>
<keyword evidence="1" id="KW-0812">Transmembrane</keyword>
<dbReference type="AlphaFoldDB" id="A0A956RNF2"/>
<protein>
    <submittedName>
        <fullName evidence="2">Uncharacterized protein</fullName>
    </submittedName>
</protein>
<reference evidence="2" key="2">
    <citation type="journal article" date="2021" name="Microbiome">
        <title>Successional dynamics and alternative stable states in a saline activated sludge microbial community over 9 years.</title>
        <authorList>
            <person name="Wang Y."/>
            <person name="Ye J."/>
            <person name="Ju F."/>
            <person name="Liu L."/>
            <person name="Boyd J.A."/>
            <person name="Deng Y."/>
            <person name="Parks D.H."/>
            <person name="Jiang X."/>
            <person name="Yin X."/>
            <person name="Woodcroft B.J."/>
            <person name="Tyson G.W."/>
            <person name="Hugenholtz P."/>
            <person name="Polz M.F."/>
            <person name="Zhang T."/>
        </authorList>
    </citation>
    <scope>NUCLEOTIDE SEQUENCE</scope>
    <source>
        <strain evidence="2">HKST-UBA01</strain>
    </source>
</reference>
<feature type="transmembrane region" description="Helical" evidence="1">
    <location>
        <begin position="69"/>
        <end position="88"/>
    </location>
</feature>
<dbReference type="EMBL" id="JAGQHR010000099">
    <property type="protein sequence ID" value="MCA9727033.1"/>
    <property type="molecule type" value="Genomic_DNA"/>
</dbReference>
<comment type="caution">
    <text evidence="2">The sequence shown here is derived from an EMBL/GenBank/DDBJ whole genome shotgun (WGS) entry which is preliminary data.</text>
</comment>
<gene>
    <name evidence="2" type="ORF">KC729_05065</name>
</gene>
<keyword evidence="1" id="KW-0472">Membrane</keyword>
<feature type="transmembrane region" description="Helical" evidence="1">
    <location>
        <begin position="270"/>
        <end position="288"/>
    </location>
</feature>
<evidence type="ECO:0000256" key="1">
    <source>
        <dbReference type="SAM" id="Phobius"/>
    </source>
</evidence>
<feature type="transmembrane region" description="Helical" evidence="1">
    <location>
        <begin position="234"/>
        <end position="250"/>
    </location>
</feature>
<reference evidence="2" key="1">
    <citation type="submission" date="2020-04" db="EMBL/GenBank/DDBJ databases">
        <authorList>
            <person name="Zhang T."/>
        </authorList>
    </citation>
    <scope>NUCLEOTIDE SEQUENCE</scope>
    <source>
        <strain evidence="2">HKST-UBA01</strain>
    </source>
</reference>
<dbReference type="Proteomes" id="UP000697710">
    <property type="component" value="Unassembled WGS sequence"/>
</dbReference>
<organism evidence="2 3">
    <name type="scientific">Eiseniibacteriota bacterium</name>
    <dbReference type="NCBI Taxonomy" id="2212470"/>
    <lineage>
        <taxon>Bacteria</taxon>
        <taxon>Candidatus Eiseniibacteriota</taxon>
    </lineage>
</organism>
<feature type="transmembrane region" description="Helical" evidence="1">
    <location>
        <begin position="149"/>
        <end position="168"/>
    </location>
</feature>
<evidence type="ECO:0000313" key="3">
    <source>
        <dbReference type="Proteomes" id="UP000697710"/>
    </source>
</evidence>
<sequence length="419" mass="45736">MPLHESIARTLARLRESRAAIALAVPVVTLCGSYLYLTRLHGTWRLFSSVVHEDGRRTLLQTIFYFEHFLREVPVSAFLAIAVALLVYDADAEGLREVQPSPSQRKRGNETTSVGVRTPGFAEAKCSNRPPSSAEESNSSASTFAARGVFVWLGMAAILFATAVVMTGRRYGFAEVGRELLQFRTRGDTLRFGSHWHYHLLQLPFVFGLSWTIARVARSSPRVGDVGRFGRRSGWSTMWWTAVLALTLSFRPGPAFLTDPVYLAHQLREMWTSLTLTLPLALGVLWFLERRTARSASRALPRLAPAGCPAPDSASAGDPPNRISDRGRFSREWQTWVPGLVAAGVAGGTFLRLQGQDIGALAQKPAGVAELLASHSFEHALDGVWLALVAGAVYRGRATVAARATASRTARRASSGLPN</sequence>